<dbReference type="Pfam" id="PF02137">
    <property type="entry name" value="A_deamin"/>
    <property type="match status" value="1"/>
</dbReference>
<proteinExistence type="predicted"/>
<evidence type="ECO:0000256" key="1">
    <source>
        <dbReference type="PROSITE-ProRule" id="PRU00266"/>
    </source>
</evidence>
<keyword evidence="1" id="KW-0694">RNA-binding</keyword>
<dbReference type="AlphaFoldDB" id="A0A1Y1MK67"/>
<feature type="domain" description="DRBM" evidence="2">
    <location>
        <begin position="120"/>
        <end position="183"/>
    </location>
</feature>
<dbReference type="GO" id="GO:0003725">
    <property type="term" value="F:double-stranded RNA binding"/>
    <property type="evidence" value="ECO:0007669"/>
    <property type="project" value="TreeGrafter"/>
</dbReference>
<dbReference type="Gene3D" id="3.30.160.20">
    <property type="match status" value="2"/>
</dbReference>
<dbReference type="InterPro" id="IPR002466">
    <property type="entry name" value="A_deamin"/>
</dbReference>
<dbReference type="SMART" id="SM00358">
    <property type="entry name" value="DSRM"/>
    <property type="match status" value="2"/>
</dbReference>
<dbReference type="GO" id="GO:0006396">
    <property type="term" value="P:RNA processing"/>
    <property type="evidence" value="ECO:0007669"/>
    <property type="project" value="InterPro"/>
</dbReference>
<evidence type="ECO:0000313" key="4">
    <source>
        <dbReference type="EMBL" id="JAV85338.1"/>
    </source>
</evidence>
<evidence type="ECO:0000259" key="2">
    <source>
        <dbReference type="PROSITE" id="PS50137"/>
    </source>
</evidence>
<dbReference type="GO" id="GO:0010468">
    <property type="term" value="P:regulation of gene expression"/>
    <property type="evidence" value="ECO:0007669"/>
    <property type="project" value="UniProtKB-ARBA"/>
</dbReference>
<organism evidence="4">
    <name type="scientific">Photinus pyralis</name>
    <name type="common">Common eastern firefly</name>
    <name type="synonym">Lampyris pyralis</name>
    <dbReference type="NCBI Taxonomy" id="7054"/>
    <lineage>
        <taxon>Eukaryota</taxon>
        <taxon>Metazoa</taxon>
        <taxon>Ecdysozoa</taxon>
        <taxon>Arthropoda</taxon>
        <taxon>Hexapoda</taxon>
        <taxon>Insecta</taxon>
        <taxon>Pterygota</taxon>
        <taxon>Neoptera</taxon>
        <taxon>Endopterygota</taxon>
        <taxon>Coleoptera</taxon>
        <taxon>Polyphaga</taxon>
        <taxon>Elateriformia</taxon>
        <taxon>Elateroidea</taxon>
        <taxon>Lampyridae</taxon>
        <taxon>Lampyrinae</taxon>
        <taxon>Photinus</taxon>
    </lineage>
</organism>
<dbReference type="EMBL" id="GEZM01030770">
    <property type="protein sequence ID" value="JAV85338.1"/>
    <property type="molecule type" value="Transcribed_RNA"/>
</dbReference>
<dbReference type="GO" id="GO:0008251">
    <property type="term" value="F:tRNA-specific adenosine deaminase activity"/>
    <property type="evidence" value="ECO:0007669"/>
    <property type="project" value="TreeGrafter"/>
</dbReference>
<sequence>MNEAHKLLNEKPMYKLDQIGGTCNKPTYLVSVTYKDHLLYGIAGSLIAAKQCAEKKLSDVLNNCNYTYAGEIFDFYFPSGGDRKENEDIDIGKLQIDTANIIPISKKLKSELNYSSPQNNPVSTLNQLKPGLTYETVEQIGPAHSPIFRIAVTVNGRTYLGSGSSKKLAKNKAAEQALQSFIQFPNNVNHFPSANVTNVDFTRDHFEQKKVVKEPVKELSPTQPNLVNNTGQPKSSVMVLNMLYPHVKYECVENGNDASSRFKVIVTIGEDLFTGTGPNKKAAKNAATTIALSKLLGDTGAVLGTTSPYRKQSVTSEQQHLADCISSLIMDKFHDVMKNNSFHTKRKVLAGIVMGKGPDPSTLEVIAVTTGTKCVSGEHISITGVSLNDLHAEILARRCLLLYLYDQLELAFSNEIENNSVFELTSDQQRFRLKPNIQFHLYINTAPCGDARIFSPHEDSEDVDSHPMRASRGKLRSKIEAGEGTIPLPKRVNQTWDGILQGERLMTMSCSDKIARWNVLGLQGALLSQFIEPIYLSSIVLGSLFKEMHLRRALYGRIENTLQGLPPPYLLNRPLMLLTTSLEGRQPSKAPSFAVNWVLGCDTIEIINTTEGKPDNGYSRLCKQNLLNRFTNLCSTVDIEQPHYYSEAKSLASNYNVAKARLFEAFSKAGAGDWVKKPIEQDEFELKAQM</sequence>
<dbReference type="PANTHER" id="PTHR10910:SF62">
    <property type="entry name" value="AT07585P-RELATED"/>
    <property type="match status" value="1"/>
</dbReference>
<dbReference type="GO" id="GO:0005737">
    <property type="term" value="C:cytoplasm"/>
    <property type="evidence" value="ECO:0007669"/>
    <property type="project" value="TreeGrafter"/>
</dbReference>
<dbReference type="Pfam" id="PF00035">
    <property type="entry name" value="dsrm"/>
    <property type="match status" value="2"/>
</dbReference>
<accession>A0A1Y1MK67</accession>
<name>A0A1Y1MK67_PHOPY</name>
<evidence type="ECO:0000259" key="3">
    <source>
        <dbReference type="PROSITE" id="PS50141"/>
    </source>
</evidence>
<feature type="domain" description="DRBM" evidence="2">
    <location>
        <begin position="232"/>
        <end position="297"/>
    </location>
</feature>
<dbReference type="GO" id="GO:0005730">
    <property type="term" value="C:nucleolus"/>
    <property type="evidence" value="ECO:0007669"/>
    <property type="project" value="TreeGrafter"/>
</dbReference>
<protein>
    <recommendedName>
        <fullName evidence="5">Double-stranded RNA-specific editase Adar</fullName>
    </recommendedName>
</protein>
<dbReference type="PROSITE" id="PS50137">
    <property type="entry name" value="DS_RBD"/>
    <property type="match status" value="2"/>
</dbReference>
<feature type="domain" description="A to I editase" evidence="3">
    <location>
        <begin position="367"/>
        <end position="684"/>
    </location>
</feature>
<dbReference type="PANTHER" id="PTHR10910">
    <property type="entry name" value="EUKARYOTE SPECIFIC DSRNA BINDING PROTEIN"/>
    <property type="match status" value="1"/>
</dbReference>
<dbReference type="GO" id="GO:0006382">
    <property type="term" value="P:adenosine to inosine editing"/>
    <property type="evidence" value="ECO:0007669"/>
    <property type="project" value="TreeGrafter"/>
</dbReference>
<dbReference type="InterPro" id="IPR014720">
    <property type="entry name" value="dsRBD_dom"/>
</dbReference>
<dbReference type="PROSITE" id="PS50141">
    <property type="entry name" value="A_DEAMIN_EDITASE"/>
    <property type="match status" value="1"/>
</dbReference>
<dbReference type="GO" id="GO:0003726">
    <property type="term" value="F:double-stranded RNA adenosine deaminase activity"/>
    <property type="evidence" value="ECO:0007669"/>
    <property type="project" value="TreeGrafter"/>
</dbReference>
<evidence type="ECO:0008006" key="5">
    <source>
        <dbReference type="Google" id="ProtNLM"/>
    </source>
</evidence>
<reference evidence="4" key="1">
    <citation type="journal article" date="2016" name="Sci. Rep.">
        <title>Molecular characterization of firefly nuptial gifts: a multi-omics approach sheds light on postcopulatory sexual selection.</title>
        <authorList>
            <person name="Al-Wathiqui N."/>
            <person name="Fallon T.R."/>
            <person name="South A."/>
            <person name="Weng J.K."/>
            <person name="Lewis S.M."/>
        </authorList>
    </citation>
    <scope>NUCLEOTIDE SEQUENCE</scope>
</reference>
<dbReference type="SUPFAM" id="SSF54768">
    <property type="entry name" value="dsRNA-binding domain-like"/>
    <property type="match status" value="2"/>
</dbReference>
<dbReference type="SMART" id="SM00552">
    <property type="entry name" value="ADEAMc"/>
    <property type="match status" value="1"/>
</dbReference>